<reference evidence="4 5" key="1">
    <citation type="submission" date="2019-01" db="EMBL/GenBank/DDBJ databases">
        <title>Sequencing of cultivated peanut Arachis hypogaea provides insights into genome evolution and oil improvement.</title>
        <authorList>
            <person name="Chen X."/>
        </authorList>
    </citation>
    <scope>NUCLEOTIDE SEQUENCE [LARGE SCALE GENOMIC DNA]</scope>
    <source>
        <strain evidence="5">cv. Fuhuasheng</strain>
        <tissue evidence="4">Leaves</tissue>
    </source>
</reference>
<dbReference type="STRING" id="3818.A0A445EMA2"/>
<dbReference type="PROSITE" id="PS50127">
    <property type="entry name" value="UBC_2"/>
    <property type="match status" value="1"/>
</dbReference>
<keyword evidence="5" id="KW-1185">Reference proteome</keyword>
<dbReference type="Gene3D" id="3.10.110.10">
    <property type="entry name" value="Ubiquitin Conjugating Enzyme"/>
    <property type="match status" value="1"/>
</dbReference>
<dbReference type="SMR" id="A0A445EMA2"/>
<evidence type="ECO:0000313" key="5">
    <source>
        <dbReference type="Proteomes" id="UP000289738"/>
    </source>
</evidence>
<dbReference type="CDD" id="cd23837">
    <property type="entry name" value="UBCc_UBE2O"/>
    <property type="match status" value="1"/>
</dbReference>
<comment type="caution">
    <text evidence="4">The sequence shown here is derived from an EMBL/GenBank/DDBJ whole genome shotgun (WGS) entry which is preliminary data.</text>
</comment>
<keyword evidence="1" id="KW-0808">Transferase</keyword>
<protein>
    <recommendedName>
        <fullName evidence="3">UBC core domain-containing protein</fullName>
    </recommendedName>
</protein>
<evidence type="ECO:0000259" key="3">
    <source>
        <dbReference type="PROSITE" id="PS50127"/>
    </source>
</evidence>
<dbReference type="GO" id="GO:0061631">
    <property type="term" value="F:ubiquitin conjugating enzyme activity"/>
    <property type="evidence" value="ECO:0007669"/>
    <property type="project" value="TreeGrafter"/>
</dbReference>
<keyword evidence="2" id="KW-0833">Ubl conjugation pathway</keyword>
<dbReference type="AlphaFoldDB" id="A0A445EMA2"/>
<feature type="domain" description="UBC core" evidence="3">
    <location>
        <begin position="53"/>
        <end position="211"/>
    </location>
</feature>
<name>A0A445EMA2_ARAHY</name>
<dbReference type="Gramene" id="arahy.Tifrunner.gnm2.ann2.Ah01g350800.1">
    <property type="protein sequence ID" value="arahy.Tifrunner.gnm2.ann2.Ah01g350800.1-CDS-1"/>
    <property type="gene ID" value="arahy.Tifrunner.gnm2.ann2.Ah01g350800"/>
</dbReference>
<gene>
    <name evidence="4" type="ORF">Ahy_A01g001083</name>
</gene>
<accession>A0A445EMA2</accession>
<dbReference type="SMART" id="SM00212">
    <property type="entry name" value="UBCc"/>
    <property type="match status" value="1"/>
</dbReference>
<organism evidence="4 5">
    <name type="scientific">Arachis hypogaea</name>
    <name type="common">Peanut</name>
    <dbReference type="NCBI Taxonomy" id="3818"/>
    <lineage>
        <taxon>Eukaryota</taxon>
        <taxon>Viridiplantae</taxon>
        <taxon>Streptophyta</taxon>
        <taxon>Embryophyta</taxon>
        <taxon>Tracheophyta</taxon>
        <taxon>Spermatophyta</taxon>
        <taxon>Magnoliopsida</taxon>
        <taxon>eudicotyledons</taxon>
        <taxon>Gunneridae</taxon>
        <taxon>Pentapetalae</taxon>
        <taxon>rosids</taxon>
        <taxon>fabids</taxon>
        <taxon>Fabales</taxon>
        <taxon>Fabaceae</taxon>
        <taxon>Papilionoideae</taxon>
        <taxon>50 kb inversion clade</taxon>
        <taxon>dalbergioids sensu lato</taxon>
        <taxon>Dalbergieae</taxon>
        <taxon>Pterocarpus clade</taxon>
        <taxon>Arachis</taxon>
    </lineage>
</organism>
<dbReference type="InterPro" id="IPR016135">
    <property type="entry name" value="UBQ-conjugating_enzyme/RWD"/>
</dbReference>
<evidence type="ECO:0000313" key="4">
    <source>
        <dbReference type="EMBL" id="RYR76496.1"/>
    </source>
</evidence>
<dbReference type="EMBL" id="SDMP01000001">
    <property type="protein sequence ID" value="RYR76496.1"/>
    <property type="molecule type" value="Genomic_DNA"/>
</dbReference>
<dbReference type="PANTHER" id="PTHR46116">
    <property type="entry name" value="(E3-INDEPENDENT) E2 UBIQUITIN-CONJUGATING ENZYME"/>
    <property type="match status" value="1"/>
</dbReference>
<sequence>MSSSHHKQKEAANTMKGREQIFNVFDIVSEVPDDHFFGSPSEEASSYSTANSNLSKRAMKEWKILEQNLPDSIYVRVYENRIDLMRAVIIGAAGTPYHDGLFFFDIQLPSKYPNYPPEVYFHSFGHDLNPNLYNNGRVCLSLLNTWQGRSAEKWDPRASTLLQVLLSIQALVLNEQPFFNEPGTSFGRLIFQSRSRVYTEMAFQLTWEVAMNLVHRPPEHFEAFVLQHFCTRSVAVLDACREYANERVWVGYYCMNQGGDGRSSSLCSSSNVKVSASFKKSLVESLYPRLVQTFQSCGADLNGTPKELESEVIINKQPKRKQMIDPTMHENKGEAGKHNNKGGIFMKAVDRIKTALGWKKKKTDSKQF</sequence>
<evidence type="ECO:0000256" key="2">
    <source>
        <dbReference type="ARBA" id="ARBA00022786"/>
    </source>
</evidence>
<dbReference type="PANTHER" id="PTHR46116:SF19">
    <property type="entry name" value="UBIQUITIN-CONJUGATING ENZYME FAMILY PROTEIN"/>
    <property type="match status" value="1"/>
</dbReference>
<dbReference type="OrthoDB" id="47801at2759"/>
<dbReference type="Pfam" id="PF00179">
    <property type="entry name" value="UQ_con"/>
    <property type="match status" value="1"/>
</dbReference>
<proteinExistence type="predicted"/>
<evidence type="ECO:0000256" key="1">
    <source>
        <dbReference type="ARBA" id="ARBA00022679"/>
    </source>
</evidence>
<dbReference type="SUPFAM" id="SSF54495">
    <property type="entry name" value="UBC-like"/>
    <property type="match status" value="1"/>
</dbReference>
<dbReference type="InterPro" id="IPR000608">
    <property type="entry name" value="UBC"/>
</dbReference>
<dbReference type="Proteomes" id="UP000289738">
    <property type="component" value="Chromosome A01"/>
</dbReference>